<dbReference type="FunFam" id="3.30.70.270:FF:000001">
    <property type="entry name" value="Diguanylate cyclase domain protein"/>
    <property type="match status" value="1"/>
</dbReference>
<keyword evidence="4" id="KW-1185">Reference proteome</keyword>
<dbReference type="KEGG" id="bbae:FRD01_19925"/>
<dbReference type="AlphaFoldDB" id="A0A5B8XWB5"/>
<dbReference type="CDD" id="cd01949">
    <property type="entry name" value="GGDEF"/>
    <property type="match status" value="1"/>
</dbReference>
<dbReference type="InterPro" id="IPR003018">
    <property type="entry name" value="GAF"/>
</dbReference>
<evidence type="ECO:0000259" key="2">
    <source>
        <dbReference type="PROSITE" id="PS50887"/>
    </source>
</evidence>
<feature type="transmembrane region" description="Helical" evidence="1">
    <location>
        <begin position="120"/>
        <end position="141"/>
    </location>
</feature>
<dbReference type="InterPro" id="IPR050469">
    <property type="entry name" value="Diguanylate_Cyclase"/>
</dbReference>
<dbReference type="SUPFAM" id="SSF55781">
    <property type="entry name" value="GAF domain-like"/>
    <property type="match status" value="2"/>
</dbReference>
<reference evidence="3 4" key="1">
    <citation type="submission" date="2019-08" db="EMBL/GenBank/DDBJ databases">
        <authorList>
            <person name="Liang Q."/>
        </authorList>
    </citation>
    <scope>NUCLEOTIDE SEQUENCE [LARGE SCALE GENOMIC DNA]</scope>
    <source>
        <strain evidence="3 4">V1718</strain>
    </source>
</reference>
<sequence>MTRMPRNSHKNSKHLYPSLILMGVASAIGSAYAFGGIAAGPVWLLIGLLALTSLPPTIFFAQWQKKSKIGPLQEASLAVSFMVGAFIAASLLEKLGVSGSALVYIVLVLLVTLHSKTGGFVALGTALALSWGPFFLGETAASLNELIAQSAFLLVFSGLSTLVHSAEIFERRKRHQREVAEEKEGLLRQARELRLLSSQRTELELPQEAKAELIAREAVVAVNHAIYVTVSMLKTALKAHTVVLLWFDVKGEYLHIKELLSESDHIIEHGIEPARGVIGGITRRREAVELQDLKAGFRGIPYYTEPQNITEFAGIPVVENGHLRGVLCVDRKTREPIGPDALKLMEDTAAYLVRAIENQRQFAAMERSKHELTRFFEASRKLNNVLTSEDVYKVALASADEIAPWEFAAISITSEKGAHQVSAIEARGPFEHLSRLKGMEFEDDTGLVSMVLKNRHYLPYGGVVRDSSVQLFSSFPPIEGLKSLLVIPLIAQDQTIGTLVVGHSQANHFSRERREMLEVVSNQVAPTLHNARLYEQMELMATTDGLTGLANHRSFQTRLDETIARHRRTGRGFAVILTDIDHFKSVNDTYGHPVGDEVLRQVSANFAGNLRETDLAARYGGEEFAMILEDTDLEAALLTANRLRTEIKKLVFDSDQGPFSITISMGVGYWPEDADHKQELIELTDQALYYSKQNGRDRVTAHQHMIRKAS</sequence>
<dbReference type="Gene3D" id="3.30.450.40">
    <property type="match status" value="2"/>
</dbReference>
<proteinExistence type="predicted"/>
<dbReference type="Pfam" id="PF00990">
    <property type="entry name" value="GGDEF"/>
    <property type="match status" value="1"/>
</dbReference>
<evidence type="ECO:0000256" key="1">
    <source>
        <dbReference type="SAM" id="Phobius"/>
    </source>
</evidence>
<feature type="domain" description="GGDEF" evidence="2">
    <location>
        <begin position="571"/>
        <end position="704"/>
    </location>
</feature>
<gene>
    <name evidence="3" type="ORF">FRD01_19925</name>
</gene>
<dbReference type="Pfam" id="PF13185">
    <property type="entry name" value="GAF_2"/>
    <property type="match status" value="1"/>
</dbReference>
<dbReference type="PANTHER" id="PTHR45138">
    <property type="entry name" value="REGULATORY COMPONENTS OF SENSORY TRANSDUCTION SYSTEM"/>
    <property type="match status" value="1"/>
</dbReference>
<keyword evidence="1" id="KW-0472">Membrane</keyword>
<dbReference type="InterPro" id="IPR043128">
    <property type="entry name" value="Rev_trsase/Diguanyl_cyclase"/>
</dbReference>
<dbReference type="Gene3D" id="3.30.70.270">
    <property type="match status" value="1"/>
</dbReference>
<feature type="transmembrane region" description="Helical" evidence="1">
    <location>
        <begin position="97"/>
        <end position="113"/>
    </location>
</feature>
<accession>A0A5B8XWB5</accession>
<feature type="transmembrane region" description="Helical" evidence="1">
    <location>
        <begin position="147"/>
        <end position="169"/>
    </location>
</feature>
<dbReference type="SMART" id="SM00267">
    <property type="entry name" value="GGDEF"/>
    <property type="match status" value="1"/>
</dbReference>
<dbReference type="PROSITE" id="PS50887">
    <property type="entry name" value="GGDEF"/>
    <property type="match status" value="1"/>
</dbReference>
<keyword evidence="1" id="KW-0812">Transmembrane</keyword>
<dbReference type="Proteomes" id="UP000321595">
    <property type="component" value="Chromosome"/>
</dbReference>
<evidence type="ECO:0000313" key="3">
    <source>
        <dbReference type="EMBL" id="QED29461.1"/>
    </source>
</evidence>
<evidence type="ECO:0000313" key="4">
    <source>
        <dbReference type="Proteomes" id="UP000321595"/>
    </source>
</evidence>
<organism evidence="3 4">
    <name type="scientific">Microvenator marinus</name>
    <dbReference type="NCBI Taxonomy" id="2600177"/>
    <lineage>
        <taxon>Bacteria</taxon>
        <taxon>Deltaproteobacteria</taxon>
        <taxon>Bradymonadales</taxon>
        <taxon>Microvenatoraceae</taxon>
        <taxon>Microvenator</taxon>
    </lineage>
</organism>
<feature type="transmembrane region" description="Helical" evidence="1">
    <location>
        <begin position="43"/>
        <end position="63"/>
    </location>
</feature>
<keyword evidence="1" id="KW-1133">Transmembrane helix</keyword>
<dbReference type="PANTHER" id="PTHR45138:SF9">
    <property type="entry name" value="DIGUANYLATE CYCLASE DGCM-RELATED"/>
    <property type="match status" value="1"/>
</dbReference>
<protein>
    <submittedName>
        <fullName evidence="3">Diguanylate cyclase</fullName>
    </submittedName>
</protein>
<dbReference type="InterPro" id="IPR029787">
    <property type="entry name" value="Nucleotide_cyclase"/>
</dbReference>
<name>A0A5B8XWB5_9DELT</name>
<dbReference type="InterPro" id="IPR029016">
    <property type="entry name" value="GAF-like_dom_sf"/>
</dbReference>
<dbReference type="OrthoDB" id="9759607at2"/>
<dbReference type="EMBL" id="CP042467">
    <property type="protein sequence ID" value="QED29461.1"/>
    <property type="molecule type" value="Genomic_DNA"/>
</dbReference>
<dbReference type="SUPFAM" id="SSF55073">
    <property type="entry name" value="Nucleotide cyclase"/>
    <property type="match status" value="1"/>
</dbReference>
<dbReference type="NCBIfam" id="TIGR00254">
    <property type="entry name" value="GGDEF"/>
    <property type="match status" value="1"/>
</dbReference>
<dbReference type="InterPro" id="IPR000160">
    <property type="entry name" value="GGDEF_dom"/>
</dbReference>
<dbReference type="Pfam" id="PF01590">
    <property type="entry name" value="GAF"/>
    <property type="match status" value="1"/>
</dbReference>
<dbReference type="SMART" id="SM00065">
    <property type="entry name" value="GAF"/>
    <property type="match status" value="2"/>
</dbReference>
<dbReference type="GO" id="GO:0052621">
    <property type="term" value="F:diguanylate cyclase activity"/>
    <property type="evidence" value="ECO:0007669"/>
    <property type="project" value="TreeGrafter"/>
</dbReference>